<dbReference type="Proteomes" id="UP000189933">
    <property type="component" value="Unassembled WGS sequence"/>
</dbReference>
<dbReference type="GO" id="GO:0043139">
    <property type="term" value="F:5'-3' DNA helicase activity"/>
    <property type="evidence" value="ECO:0007669"/>
    <property type="project" value="UniProtKB-EC"/>
</dbReference>
<dbReference type="InterPro" id="IPR016136">
    <property type="entry name" value="DNA_helicase_N/primase_C"/>
</dbReference>
<keyword evidence="6 12" id="KW-0347">Helicase</keyword>
<comment type="catalytic activity">
    <reaction evidence="10 12">
        <text>ATP + H2O = ADP + phosphate + H(+)</text>
        <dbReference type="Rhea" id="RHEA:13065"/>
        <dbReference type="ChEBI" id="CHEBI:15377"/>
        <dbReference type="ChEBI" id="CHEBI:15378"/>
        <dbReference type="ChEBI" id="CHEBI:30616"/>
        <dbReference type="ChEBI" id="CHEBI:43474"/>
        <dbReference type="ChEBI" id="CHEBI:456216"/>
        <dbReference type="EC" id="5.6.2.3"/>
    </reaction>
</comment>
<dbReference type="PANTHER" id="PTHR30153:SF2">
    <property type="entry name" value="REPLICATIVE DNA HELICASE"/>
    <property type="match status" value="1"/>
</dbReference>
<dbReference type="GO" id="GO:0006269">
    <property type="term" value="P:DNA replication, synthesis of primer"/>
    <property type="evidence" value="ECO:0007669"/>
    <property type="project" value="UniProtKB-UniRule"/>
</dbReference>
<keyword evidence="3 12" id="KW-0235">DNA replication</keyword>
<dbReference type="NCBIfam" id="TIGR00665">
    <property type="entry name" value="DnaB"/>
    <property type="match status" value="1"/>
</dbReference>
<evidence type="ECO:0000256" key="10">
    <source>
        <dbReference type="ARBA" id="ARBA00048954"/>
    </source>
</evidence>
<evidence type="ECO:0000313" key="14">
    <source>
        <dbReference type="EMBL" id="SKA25743.1"/>
    </source>
</evidence>
<evidence type="ECO:0000256" key="9">
    <source>
        <dbReference type="ARBA" id="ARBA00023235"/>
    </source>
</evidence>
<protein>
    <recommendedName>
        <fullName evidence="11 12">Replicative DNA helicase</fullName>
        <ecNumber evidence="11 12">5.6.2.3</ecNumber>
    </recommendedName>
</protein>
<keyword evidence="8 12" id="KW-0238">DNA-binding</keyword>
<dbReference type="InterPro" id="IPR007692">
    <property type="entry name" value="DNA_helicase_DnaB"/>
</dbReference>
<dbReference type="PROSITE" id="PS51199">
    <property type="entry name" value="SF4_HELICASE"/>
    <property type="match status" value="1"/>
</dbReference>
<evidence type="ECO:0000313" key="15">
    <source>
        <dbReference type="Proteomes" id="UP000189933"/>
    </source>
</evidence>
<evidence type="ECO:0000256" key="4">
    <source>
        <dbReference type="ARBA" id="ARBA00022741"/>
    </source>
</evidence>
<reference evidence="15" key="1">
    <citation type="submission" date="2017-02" db="EMBL/GenBank/DDBJ databases">
        <authorList>
            <person name="Varghese N."/>
            <person name="Submissions S."/>
        </authorList>
    </citation>
    <scope>NUCLEOTIDE SEQUENCE [LARGE SCALE GENOMIC DNA]</scope>
    <source>
        <strain evidence="15">DSM 16521</strain>
    </source>
</reference>
<keyword evidence="7 12" id="KW-0067">ATP-binding</keyword>
<dbReference type="InterPro" id="IPR007694">
    <property type="entry name" value="DNA_helicase_DnaB-like_C"/>
</dbReference>
<accession>A0A1T4SBY8</accession>
<feature type="domain" description="SF4 helicase" evidence="13">
    <location>
        <begin position="178"/>
        <end position="443"/>
    </location>
</feature>
<organism evidence="14 15">
    <name type="scientific">Carboxydocella sporoproducens DSM 16521</name>
    <dbReference type="NCBI Taxonomy" id="1121270"/>
    <lineage>
        <taxon>Bacteria</taxon>
        <taxon>Bacillati</taxon>
        <taxon>Bacillota</taxon>
        <taxon>Clostridia</taxon>
        <taxon>Eubacteriales</taxon>
        <taxon>Clostridiales Family XVI. Incertae Sedis</taxon>
        <taxon>Carboxydocella</taxon>
    </lineage>
</organism>
<keyword evidence="4 12" id="KW-0547">Nucleotide-binding</keyword>
<dbReference type="EMBL" id="FUXM01000050">
    <property type="protein sequence ID" value="SKA25743.1"/>
    <property type="molecule type" value="Genomic_DNA"/>
</dbReference>
<evidence type="ECO:0000256" key="5">
    <source>
        <dbReference type="ARBA" id="ARBA00022801"/>
    </source>
</evidence>
<keyword evidence="5 12" id="KW-0378">Hydrolase</keyword>
<dbReference type="InterPro" id="IPR027417">
    <property type="entry name" value="P-loop_NTPase"/>
</dbReference>
<comment type="similarity">
    <text evidence="1 12">Belongs to the helicase family. DnaB subfamily.</text>
</comment>
<dbReference type="Pfam" id="PF00772">
    <property type="entry name" value="DnaB"/>
    <property type="match status" value="1"/>
</dbReference>
<dbReference type="GO" id="GO:0005524">
    <property type="term" value="F:ATP binding"/>
    <property type="evidence" value="ECO:0007669"/>
    <property type="project" value="UniProtKB-UniRule"/>
</dbReference>
<evidence type="ECO:0000256" key="12">
    <source>
        <dbReference type="RuleBase" id="RU362085"/>
    </source>
</evidence>
<dbReference type="NCBIfam" id="NF004384">
    <property type="entry name" value="PRK05748.1"/>
    <property type="match status" value="1"/>
</dbReference>
<evidence type="ECO:0000256" key="6">
    <source>
        <dbReference type="ARBA" id="ARBA00022806"/>
    </source>
</evidence>
<dbReference type="FunFam" id="3.40.50.300:FF:000076">
    <property type="entry name" value="Replicative DNA helicase"/>
    <property type="match status" value="1"/>
</dbReference>
<dbReference type="GO" id="GO:0042802">
    <property type="term" value="F:identical protein binding"/>
    <property type="evidence" value="ECO:0007669"/>
    <property type="project" value="UniProtKB-ARBA"/>
</dbReference>
<dbReference type="FunFam" id="1.10.860.10:FF:000001">
    <property type="entry name" value="Replicative DNA helicase"/>
    <property type="match status" value="1"/>
</dbReference>
<dbReference type="CDD" id="cd00984">
    <property type="entry name" value="DnaB_C"/>
    <property type="match status" value="1"/>
</dbReference>
<dbReference type="Pfam" id="PF03796">
    <property type="entry name" value="DnaB_C"/>
    <property type="match status" value="1"/>
</dbReference>
<dbReference type="GO" id="GO:0003677">
    <property type="term" value="F:DNA binding"/>
    <property type="evidence" value="ECO:0007669"/>
    <property type="project" value="UniProtKB-UniRule"/>
</dbReference>
<sequence length="444" mass="49698">MSLAMDRVPPHNLDAEQSVLGSMLLDQEAVFKAMEIIRAEDFYRDAHRLIFEAICDLADRSEPVDIITVAEELRQRGQLDKVGGAAYIATLSGIVPTAANVEYYARIIREKSLLRALISAATRIAQLGYEGEAEAEEILMQAEKMIYDLSQRKASRTFATMHEILMETFDRIEYLYQNKGDVTGVPTGFIDLDRLTSGLQPSDLIIVAARPAMGKTSFCLNIAQHAAIKAGIPVAIFSLEMSREQLVQRMLCSEAMVDQHRLRTGQLTEQDWPRLVRAVGPMAQAPIFIDDTVGISVLEMRAKCRRLKAEHGLGLVIIDYLQLMQGSRRSESRQQEISEISRALKGLARELNVPVIALSQLSRAVEQTHDKRPNLSHLRESGAIEQDADIVSFIYREEYYNPDTEKKGIAEIIIAKHRNGPVGSVELGFLNEFTKFVNLERQGA</sequence>
<dbReference type="InterPro" id="IPR036185">
    <property type="entry name" value="DNA_heli_DnaB-like_N_sf"/>
</dbReference>
<dbReference type="GO" id="GO:1990077">
    <property type="term" value="C:primosome complex"/>
    <property type="evidence" value="ECO:0007669"/>
    <property type="project" value="UniProtKB-UniRule"/>
</dbReference>
<dbReference type="Gene3D" id="1.10.860.10">
    <property type="entry name" value="DNAb Helicase, Chain A"/>
    <property type="match status" value="1"/>
</dbReference>
<comment type="function">
    <text evidence="12">The main replicative DNA helicase, it participates in initiation and elongation during chromosome replication. Travels ahead of the DNA replisome, separating dsDNA into templates for DNA synthesis. A processive ATP-dependent 5'-3' DNA helicase it has DNA-dependent ATPase activity.</text>
</comment>
<proteinExistence type="inferred from homology"/>
<keyword evidence="15" id="KW-1185">Reference proteome</keyword>
<dbReference type="SUPFAM" id="SSF48024">
    <property type="entry name" value="N-terminal domain of DnaB helicase"/>
    <property type="match status" value="1"/>
</dbReference>
<dbReference type="GO" id="GO:0005829">
    <property type="term" value="C:cytosol"/>
    <property type="evidence" value="ECO:0007669"/>
    <property type="project" value="TreeGrafter"/>
</dbReference>
<gene>
    <name evidence="14" type="ORF">SAMN02745885_02589</name>
</gene>
<evidence type="ECO:0000256" key="11">
    <source>
        <dbReference type="NCBIfam" id="TIGR00665"/>
    </source>
</evidence>
<dbReference type="AlphaFoldDB" id="A0A1T4SBY8"/>
<keyword evidence="2 12" id="KW-0639">Primosome</keyword>
<evidence type="ECO:0000259" key="13">
    <source>
        <dbReference type="PROSITE" id="PS51199"/>
    </source>
</evidence>
<dbReference type="EC" id="5.6.2.3" evidence="11 12"/>
<evidence type="ECO:0000256" key="2">
    <source>
        <dbReference type="ARBA" id="ARBA00022515"/>
    </source>
</evidence>
<dbReference type="SUPFAM" id="SSF52540">
    <property type="entry name" value="P-loop containing nucleoside triphosphate hydrolases"/>
    <property type="match status" value="1"/>
</dbReference>
<name>A0A1T4SBY8_9FIRM</name>
<evidence type="ECO:0000256" key="7">
    <source>
        <dbReference type="ARBA" id="ARBA00022840"/>
    </source>
</evidence>
<keyword evidence="9" id="KW-0413">Isomerase</keyword>
<dbReference type="PANTHER" id="PTHR30153">
    <property type="entry name" value="REPLICATIVE DNA HELICASE DNAB"/>
    <property type="match status" value="1"/>
</dbReference>
<evidence type="ECO:0000256" key="1">
    <source>
        <dbReference type="ARBA" id="ARBA00008428"/>
    </source>
</evidence>
<evidence type="ECO:0000256" key="3">
    <source>
        <dbReference type="ARBA" id="ARBA00022705"/>
    </source>
</evidence>
<dbReference type="GO" id="GO:0016887">
    <property type="term" value="F:ATP hydrolysis activity"/>
    <property type="evidence" value="ECO:0007669"/>
    <property type="project" value="RHEA"/>
</dbReference>
<evidence type="ECO:0000256" key="8">
    <source>
        <dbReference type="ARBA" id="ARBA00023125"/>
    </source>
</evidence>
<dbReference type="Gene3D" id="3.40.50.300">
    <property type="entry name" value="P-loop containing nucleotide triphosphate hydrolases"/>
    <property type="match status" value="1"/>
</dbReference>
<dbReference type="InterPro" id="IPR007693">
    <property type="entry name" value="DNA_helicase_DnaB-like_N"/>
</dbReference>